<comment type="caution">
    <text evidence="1">The sequence shown here is derived from an EMBL/GenBank/DDBJ whole genome shotgun (WGS) entry which is preliminary data.</text>
</comment>
<name>A0A8X6Q840_NEPPI</name>
<dbReference type="Proteomes" id="UP000887013">
    <property type="component" value="Unassembled WGS sequence"/>
</dbReference>
<dbReference type="EMBL" id="BMAW01027096">
    <property type="protein sequence ID" value="GFU00496.1"/>
    <property type="molecule type" value="Genomic_DNA"/>
</dbReference>
<sequence length="122" mass="14096">LLCPTCLRHLGVHVVLDPYDSFCPTSKKAFLGISFNFTKTIVVLIEFLIELKLNWSFENSTKNMSWQLHIKESIKWGNPRKRIHLSTTKGSFNVPPVIGFRRWLPLVSVSPVLRFCKRGRIV</sequence>
<protein>
    <submittedName>
        <fullName evidence="1">Uncharacterized protein</fullName>
    </submittedName>
</protein>
<organism evidence="1 2">
    <name type="scientific">Nephila pilipes</name>
    <name type="common">Giant wood spider</name>
    <name type="synonym">Nephila maculata</name>
    <dbReference type="NCBI Taxonomy" id="299642"/>
    <lineage>
        <taxon>Eukaryota</taxon>
        <taxon>Metazoa</taxon>
        <taxon>Ecdysozoa</taxon>
        <taxon>Arthropoda</taxon>
        <taxon>Chelicerata</taxon>
        <taxon>Arachnida</taxon>
        <taxon>Araneae</taxon>
        <taxon>Araneomorphae</taxon>
        <taxon>Entelegynae</taxon>
        <taxon>Araneoidea</taxon>
        <taxon>Nephilidae</taxon>
        <taxon>Nephila</taxon>
    </lineage>
</organism>
<feature type="non-terminal residue" evidence="1">
    <location>
        <position position="1"/>
    </location>
</feature>
<evidence type="ECO:0000313" key="2">
    <source>
        <dbReference type="Proteomes" id="UP000887013"/>
    </source>
</evidence>
<keyword evidence="2" id="KW-1185">Reference proteome</keyword>
<reference evidence="1" key="1">
    <citation type="submission" date="2020-08" db="EMBL/GenBank/DDBJ databases">
        <title>Multicomponent nature underlies the extraordinary mechanical properties of spider dragline silk.</title>
        <authorList>
            <person name="Kono N."/>
            <person name="Nakamura H."/>
            <person name="Mori M."/>
            <person name="Yoshida Y."/>
            <person name="Ohtoshi R."/>
            <person name="Malay A.D."/>
            <person name="Moran D.A.P."/>
            <person name="Tomita M."/>
            <person name="Numata K."/>
            <person name="Arakawa K."/>
        </authorList>
    </citation>
    <scope>NUCLEOTIDE SEQUENCE</scope>
</reference>
<accession>A0A8X6Q840</accession>
<evidence type="ECO:0000313" key="1">
    <source>
        <dbReference type="EMBL" id="GFU00496.1"/>
    </source>
</evidence>
<gene>
    <name evidence="1" type="ORF">NPIL_21851</name>
</gene>
<proteinExistence type="predicted"/>
<dbReference type="AlphaFoldDB" id="A0A8X6Q840"/>